<reference evidence="2 3" key="1">
    <citation type="submission" date="2018-07" db="EMBL/GenBank/DDBJ databases">
        <title>Bacillus sp. YLB-04 draft genome sequence.</title>
        <authorList>
            <person name="Yu L."/>
            <person name="Tang X."/>
        </authorList>
    </citation>
    <scope>NUCLEOTIDE SEQUENCE [LARGE SCALE GENOMIC DNA]</scope>
    <source>
        <strain evidence="2 3">YLB-04</strain>
    </source>
</reference>
<proteinExistence type="predicted"/>
<evidence type="ECO:0000313" key="2">
    <source>
        <dbReference type="EMBL" id="RDU36036.1"/>
    </source>
</evidence>
<organism evidence="2 3">
    <name type="scientific">Neobacillus piezotolerans</name>
    <dbReference type="NCBI Taxonomy" id="2259171"/>
    <lineage>
        <taxon>Bacteria</taxon>
        <taxon>Bacillati</taxon>
        <taxon>Bacillota</taxon>
        <taxon>Bacilli</taxon>
        <taxon>Bacillales</taxon>
        <taxon>Bacillaceae</taxon>
        <taxon>Neobacillus</taxon>
    </lineage>
</organism>
<name>A0A3D8GPP0_9BACI</name>
<gene>
    <name evidence="2" type="ORF">DRW41_15730</name>
</gene>
<comment type="caution">
    <text evidence="2">The sequence shown here is derived from an EMBL/GenBank/DDBJ whole genome shotgun (WGS) entry which is preliminary data.</text>
</comment>
<dbReference type="InterPro" id="IPR011330">
    <property type="entry name" value="Glyco_hydro/deAcase_b/a-brl"/>
</dbReference>
<dbReference type="EMBL" id="QNQT01000007">
    <property type="protein sequence ID" value="RDU36036.1"/>
    <property type="molecule type" value="Genomic_DNA"/>
</dbReference>
<evidence type="ECO:0000313" key="3">
    <source>
        <dbReference type="Proteomes" id="UP000257144"/>
    </source>
</evidence>
<feature type="domain" description="NodB homology" evidence="1">
    <location>
        <begin position="40"/>
        <end position="188"/>
    </location>
</feature>
<keyword evidence="3" id="KW-1185">Reference proteome</keyword>
<accession>A0A3D8GPP0</accession>
<dbReference type="GO" id="GO:0016810">
    <property type="term" value="F:hydrolase activity, acting on carbon-nitrogen (but not peptide) bonds"/>
    <property type="evidence" value="ECO:0007669"/>
    <property type="project" value="InterPro"/>
</dbReference>
<dbReference type="Pfam" id="PF01522">
    <property type="entry name" value="Polysacc_deac_1"/>
    <property type="match status" value="1"/>
</dbReference>
<dbReference type="Gene3D" id="3.20.20.370">
    <property type="entry name" value="Glycoside hydrolase/deacetylase"/>
    <property type="match status" value="1"/>
</dbReference>
<dbReference type="OrthoDB" id="7836272at2"/>
<dbReference type="RefSeq" id="WP_115452964.1">
    <property type="nucleotide sequence ID" value="NZ_QNQT01000007.1"/>
</dbReference>
<sequence>MALECKRIGTFIISLDFELFWGVHDVYEKKDYEENVRGAHAVVVSLLDLFSRYKIHATWAIVGMIYFENMKQLKKMIPATKPSYSQKRLSSYYYMETHPIGESDLNLFFAPHLVERIASAPFQEVATHTFSHYYCLEEGQTLEQFSCDLRTARELNRKRGWEIKSIVFPRNQVDDEYLKECKRLGMAAYRGNEESWAYRMESSERRRYAKRAFRLFDRYIPIFGQHTFRPIAGEDSSIPVNIRASRYLAKVSERLKLLEGLRLKRIKGEMTYAAKSGEAYHLWWHPHDFGGNIRDNVGFLEEILKHFEYLRRTYGFRSRNMIELADELTVGNTPGEELKDAHPMEEATV</sequence>
<dbReference type="SUPFAM" id="SSF88713">
    <property type="entry name" value="Glycoside hydrolase/deacetylase"/>
    <property type="match status" value="1"/>
</dbReference>
<dbReference type="Proteomes" id="UP000257144">
    <property type="component" value="Unassembled WGS sequence"/>
</dbReference>
<protein>
    <submittedName>
        <fullName evidence="2">Polysaccharide deacetylase</fullName>
    </submittedName>
</protein>
<dbReference type="CDD" id="cd10929">
    <property type="entry name" value="CE4_u5"/>
    <property type="match status" value="1"/>
</dbReference>
<dbReference type="GO" id="GO:0005975">
    <property type="term" value="P:carbohydrate metabolic process"/>
    <property type="evidence" value="ECO:0007669"/>
    <property type="project" value="InterPro"/>
</dbReference>
<evidence type="ECO:0000259" key="1">
    <source>
        <dbReference type="Pfam" id="PF01522"/>
    </source>
</evidence>
<dbReference type="InterPro" id="IPR002509">
    <property type="entry name" value="NODB_dom"/>
</dbReference>
<dbReference type="AlphaFoldDB" id="A0A3D8GPP0"/>